<evidence type="ECO:0000256" key="3">
    <source>
        <dbReference type="ARBA" id="ARBA00004961"/>
    </source>
</evidence>
<comment type="function">
    <text evidence="2 7">Hydrolysis of 6-phosphogluconolactone to 6-phosphogluconate.</text>
</comment>
<comment type="similarity">
    <text evidence="4 7">Belongs to the glucosamine/galactosamine-6-phosphate isomerase family. 6-phosphogluconolactonase subfamily.</text>
</comment>
<dbReference type="NCBIfam" id="TIGR01198">
    <property type="entry name" value="pgl"/>
    <property type="match status" value="1"/>
</dbReference>
<feature type="domain" description="Glucosamine/galactosamine-6-phosphate isomerase" evidence="8">
    <location>
        <begin position="11"/>
        <end position="223"/>
    </location>
</feature>
<sequence length="233" mass="25171">MSWVHEHRFPDSLALAHALSGEIKVDLEEAIQERGAASLVVSGGRTPARLFEQLRGEALDWSKVWITLADERWVETTAAASNEKLVRETLLTGPAAAAHFVGLKNPAPAPEAGADWATRALTRVPHPFDVVLLGMGDDGHTASLFPGSLALGKALDRSVPPGCIAINSLTAPHARLSLNLSALLDSRRIILHIEGESKWQVYQRAKAAGPVAELPVRSVLHQKEVPMDVYWAP</sequence>
<dbReference type="SUPFAM" id="SSF100950">
    <property type="entry name" value="NagB/RpiA/CoA transferase-like"/>
    <property type="match status" value="1"/>
</dbReference>
<dbReference type="InterPro" id="IPR039104">
    <property type="entry name" value="6PGL"/>
</dbReference>
<protein>
    <recommendedName>
        <fullName evidence="6 7">6-phosphogluconolactonase</fullName>
        <shortName evidence="7">6PGL</shortName>
        <ecNumber evidence="5 7">3.1.1.31</ecNumber>
    </recommendedName>
</protein>
<dbReference type="RefSeq" id="WP_161812704.1">
    <property type="nucleotide sequence ID" value="NZ_BLJN01000003.1"/>
</dbReference>
<dbReference type="AlphaFoldDB" id="A0A829YDS8"/>
<dbReference type="CDD" id="cd01400">
    <property type="entry name" value="6PGL"/>
    <property type="match status" value="1"/>
</dbReference>
<dbReference type="EC" id="3.1.1.31" evidence="5 7"/>
<dbReference type="UniPathway" id="UPA00115">
    <property type="reaction ID" value="UER00409"/>
</dbReference>
<evidence type="ECO:0000313" key="10">
    <source>
        <dbReference type="Proteomes" id="UP000445000"/>
    </source>
</evidence>
<reference evidence="10" key="1">
    <citation type="submission" date="2020-01" db="EMBL/GenBank/DDBJ databases">
        <title>'Steroidobacter agaridevorans' sp. nov., agar-degrading bacteria isolated from rhizosphere soils.</title>
        <authorList>
            <person name="Ikenaga M."/>
            <person name="Kataoka M."/>
            <person name="Murouchi A."/>
            <person name="Katsuragi S."/>
            <person name="Sakai M."/>
        </authorList>
    </citation>
    <scope>NUCLEOTIDE SEQUENCE [LARGE SCALE GENOMIC DNA]</scope>
    <source>
        <strain evidence="10">YU21-B</strain>
    </source>
</reference>
<dbReference type="PANTHER" id="PTHR11054">
    <property type="entry name" value="6-PHOSPHOGLUCONOLACTONASE"/>
    <property type="match status" value="1"/>
</dbReference>
<dbReference type="GO" id="GO:0005975">
    <property type="term" value="P:carbohydrate metabolic process"/>
    <property type="evidence" value="ECO:0007669"/>
    <property type="project" value="UniProtKB-UniRule"/>
</dbReference>
<comment type="pathway">
    <text evidence="3 7">Carbohydrate degradation; pentose phosphate pathway; D-ribulose 5-phosphate from D-glucose 6-phosphate (oxidative stage): step 2/3.</text>
</comment>
<evidence type="ECO:0000256" key="4">
    <source>
        <dbReference type="ARBA" id="ARBA00010662"/>
    </source>
</evidence>
<keyword evidence="7" id="KW-0378">Hydrolase</keyword>
<keyword evidence="10" id="KW-1185">Reference proteome</keyword>
<dbReference type="InterPro" id="IPR037171">
    <property type="entry name" value="NagB/RpiA_transferase-like"/>
</dbReference>
<dbReference type="InterPro" id="IPR005900">
    <property type="entry name" value="6-phosphogluconolactonase_DevB"/>
</dbReference>
<evidence type="ECO:0000256" key="2">
    <source>
        <dbReference type="ARBA" id="ARBA00002681"/>
    </source>
</evidence>
<evidence type="ECO:0000259" key="8">
    <source>
        <dbReference type="Pfam" id="PF01182"/>
    </source>
</evidence>
<accession>A0A829YDS8</accession>
<evidence type="ECO:0000256" key="7">
    <source>
        <dbReference type="RuleBase" id="RU365095"/>
    </source>
</evidence>
<dbReference type="Pfam" id="PF01182">
    <property type="entry name" value="Glucosamine_iso"/>
    <property type="match status" value="1"/>
</dbReference>
<comment type="catalytic activity">
    <reaction evidence="1 7">
        <text>6-phospho-D-glucono-1,5-lactone + H2O = 6-phospho-D-gluconate + H(+)</text>
        <dbReference type="Rhea" id="RHEA:12556"/>
        <dbReference type="ChEBI" id="CHEBI:15377"/>
        <dbReference type="ChEBI" id="CHEBI:15378"/>
        <dbReference type="ChEBI" id="CHEBI:57955"/>
        <dbReference type="ChEBI" id="CHEBI:58759"/>
        <dbReference type="EC" id="3.1.1.31"/>
    </reaction>
</comment>
<dbReference type="PANTHER" id="PTHR11054:SF0">
    <property type="entry name" value="6-PHOSPHOGLUCONOLACTONASE"/>
    <property type="match status" value="1"/>
</dbReference>
<dbReference type="EMBL" id="BLJN01000003">
    <property type="protein sequence ID" value="GFE80998.1"/>
    <property type="molecule type" value="Genomic_DNA"/>
</dbReference>
<dbReference type="GO" id="GO:0006098">
    <property type="term" value="P:pentose-phosphate shunt"/>
    <property type="evidence" value="ECO:0007669"/>
    <property type="project" value="UniProtKB-UniPathway"/>
</dbReference>
<dbReference type="Gene3D" id="3.40.50.1360">
    <property type="match status" value="1"/>
</dbReference>
<dbReference type="Proteomes" id="UP000445000">
    <property type="component" value="Unassembled WGS sequence"/>
</dbReference>
<name>A0A829YDS8_9GAMM</name>
<gene>
    <name evidence="7 9" type="primary">pgl</name>
    <name evidence="9" type="ORF">GCM10011487_29980</name>
</gene>
<organism evidence="9 10">
    <name type="scientific">Steroidobacter agaridevorans</name>
    <dbReference type="NCBI Taxonomy" id="2695856"/>
    <lineage>
        <taxon>Bacteria</taxon>
        <taxon>Pseudomonadati</taxon>
        <taxon>Pseudomonadota</taxon>
        <taxon>Gammaproteobacteria</taxon>
        <taxon>Steroidobacterales</taxon>
        <taxon>Steroidobacteraceae</taxon>
        <taxon>Steroidobacter</taxon>
    </lineage>
</organism>
<evidence type="ECO:0000313" key="9">
    <source>
        <dbReference type="EMBL" id="GFE80998.1"/>
    </source>
</evidence>
<evidence type="ECO:0000256" key="5">
    <source>
        <dbReference type="ARBA" id="ARBA00013198"/>
    </source>
</evidence>
<dbReference type="InterPro" id="IPR006148">
    <property type="entry name" value="Glc/Gal-6P_isomerase"/>
</dbReference>
<comment type="caution">
    <text evidence="9">The sequence shown here is derived from an EMBL/GenBank/DDBJ whole genome shotgun (WGS) entry which is preliminary data.</text>
</comment>
<proteinExistence type="inferred from homology"/>
<dbReference type="GO" id="GO:0017057">
    <property type="term" value="F:6-phosphogluconolactonase activity"/>
    <property type="evidence" value="ECO:0007669"/>
    <property type="project" value="UniProtKB-UniRule"/>
</dbReference>
<evidence type="ECO:0000256" key="6">
    <source>
        <dbReference type="ARBA" id="ARBA00020337"/>
    </source>
</evidence>
<evidence type="ECO:0000256" key="1">
    <source>
        <dbReference type="ARBA" id="ARBA00000832"/>
    </source>
</evidence>